<keyword evidence="2" id="KW-0560">Oxidoreductase</keyword>
<name>A0A1J0VGN7_9GAMM</name>
<dbReference type="InterPro" id="IPR014189">
    <property type="entry name" value="Quinone_OxRdtase_PIG3"/>
</dbReference>
<dbReference type="Gene3D" id="3.40.50.720">
    <property type="entry name" value="NAD(P)-binding Rossmann-like Domain"/>
    <property type="match status" value="1"/>
</dbReference>
<dbReference type="SMART" id="SM00829">
    <property type="entry name" value="PKS_ER"/>
    <property type="match status" value="1"/>
</dbReference>
<dbReference type="InterPro" id="IPR036291">
    <property type="entry name" value="NAD(P)-bd_dom_sf"/>
</dbReference>
<evidence type="ECO:0000256" key="3">
    <source>
        <dbReference type="SAM" id="MobiDB-lite"/>
    </source>
</evidence>
<dbReference type="NCBIfam" id="TIGR02824">
    <property type="entry name" value="quinone_pig3"/>
    <property type="match status" value="1"/>
</dbReference>
<organism evidence="5 6">
    <name type="scientific">Halomonas aestuarii</name>
    <dbReference type="NCBI Taxonomy" id="1897729"/>
    <lineage>
        <taxon>Bacteria</taxon>
        <taxon>Pseudomonadati</taxon>
        <taxon>Pseudomonadota</taxon>
        <taxon>Gammaproteobacteria</taxon>
        <taxon>Oceanospirillales</taxon>
        <taxon>Halomonadaceae</taxon>
        <taxon>Halomonas</taxon>
    </lineage>
</organism>
<protein>
    <submittedName>
        <fullName evidence="5">NAD(P)H-quinone oxidoreductase</fullName>
    </submittedName>
</protein>
<keyword evidence="1" id="KW-0521">NADP</keyword>
<dbReference type="Pfam" id="PF00107">
    <property type="entry name" value="ADH_zinc_N"/>
    <property type="match status" value="1"/>
</dbReference>
<evidence type="ECO:0000256" key="2">
    <source>
        <dbReference type="ARBA" id="ARBA00023002"/>
    </source>
</evidence>
<keyword evidence="6" id="KW-1185">Reference proteome</keyword>
<dbReference type="CDD" id="cd05276">
    <property type="entry name" value="p53_inducible_oxidoreductase"/>
    <property type="match status" value="1"/>
</dbReference>
<sequence>MQAIENDGERLRWTTQAAPDGPGDRQVRLRVAWAGVNRADLMQRAGHYPPPPGASGILGLEVSGIVTEAGPGVEGLGVGDRVCALLEGGGYAEEVVVDERQVLPLPEGIGLREAAALPEVFATAWLNLFMEGGLAAGERVLLHAGASGVGTAAIQLCRAFGHPCFVTAGSQAKLEACRSLGAEAGWNRHDGSFVEAVKTWGGADVILDPVGASYLADNQRVLNADGRLLLIGLMGGRKAELDLGRMLMKRQRLIGSTLRARPPEAKGAILAALREHVWPRLASGQLRPLVDRSWPVDQAEAAQAHVQDDANIGKVLLSVSGET</sequence>
<evidence type="ECO:0000313" key="6">
    <source>
        <dbReference type="Proteomes" id="UP000181985"/>
    </source>
</evidence>
<dbReference type="PANTHER" id="PTHR48106:SF8">
    <property type="entry name" value="OS02G0805600 PROTEIN"/>
    <property type="match status" value="1"/>
</dbReference>
<dbReference type="OrthoDB" id="9780520at2"/>
<dbReference type="InterPro" id="IPR013154">
    <property type="entry name" value="ADH-like_N"/>
</dbReference>
<dbReference type="InterPro" id="IPR020843">
    <property type="entry name" value="ER"/>
</dbReference>
<proteinExistence type="predicted"/>
<dbReference type="PANTHER" id="PTHR48106">
    <property type="entry name" value="QUINONE OXIDOREDUCTASE PIG3-RELATED"/>
    <property type="match status" value="1"/>
</dbReference>
<evidence type="ECO:0000256" key="1">
    <source>
        <dbReference type="ARBA" id="ARBA00022857"/>
    </source>
</evidence>
<dbReference type="Proteomes" id="UP000181985">
    <property type="component" value="Chromosome"/>
</dbReference>
<evidence type="ECO:0000259" key="4">
    <source>
        <dbReference type="SMART" id="SM00829"/>
    </source>
</evidence>
<reference evidence="6" key="1">
    <citation type="submission" date="2016-11" db="EMBL/GenBank/DDBJ databases">
        <title>Halolamina sediminis sp. nov., an extremely halophilic archaeon isolated from solar salt.</title>
        <authorList>
            <person name="Koh H.-W."/>
            <person name="Rani S."/>
            <person name="Park S.-J."/>
        </authorList>
    </citation>
    <scope>NUCLEOTIDE SEQUENCE [LARGE SCALE GENOMIC DNA]</scope>
    <source>
        <strain evidence="6">Hb3</strain>
    </source>
</reference>
<dbReference type="InterPro" id="IPR011032">
    <property type="entry name" value="GroES-like_sf"/>
</dbReference>
<dbReference type="Pfam" id="PF08240">
    <property type="entry name" value="ADH_N"/>
    <property type="match status" value="1"/>
</dbReference>
<dbReference type="SUPFAM" id="SSF50129">
    <property type="entry name" value="GroES-like"/>
    <property type="match status" value="1"/>
</dbReference>
<dbReference type="Gene3D" id="3.90.180.10">
    <property type="entry name" value="Medium-chain alcohol dehydrogenases, catalytic domain"/>
    <property type="match status" value="1"/>
</dbReference>
<dbReference type="InterPro" id="IPR013149">
    <property type="entry name" value="ADH-like_C"/>
</dbReference>
<accession>A0A1J0VGN7</accession>
<feature type="domain" description="Enoyl reductase (ER)" evidence="4">
    <location>
        <begin position="8"/>
        <end position="317"/>
    </location>
</feature>
<dbReference type="EMBL" id="CP018139">
    <property type="protein sequence ID" value="APE31170.1"/>
    <property type="molecule type" value="Genomic_DNA"/>
</dbReference>
<dbReference type="GO" id="GO:0016651">
    <property type="term" value="F:oxidoreductase activity, acting on NAD(P)H"/>
    <property type="evidence" value="ECO:0007669"/>
    <property type="project" value="TreeGrafter"/>
</dbReference>
<dbReference type="AlphaFoldDB" id="A0A1J0VGN7"/>
<dbReference type="GO" id="GO:0070402">
    <property type="term" value="F:NADPH binding"/>
    <property type="evidence" value="ECO:0007669"/>
    <property type="project" value="TreeGrafter"/>
</dbReference>
<dbReference type="KEGG" id="hsi:BOX17_09540"/>
<evidence type="ECO:0000313" key="5">
    <source>
        <dbReference type="EMBL" id="APE31170.1"/>
    </source>
</evidence>
<gene>
    <name evidence="5" type="ORF">BOX17_09540</name>
</gene>
<feature type="region of interest" description="Disordered" evidence="3">
    <location>
        <begin position="1"/>
        <end position="24"/>
    </location>
</feature>
<dbReference type="RefSeq" id="WP_071944032.1">
    <property type="nucleotide sequence ID" value="NZ_CP018139.1"/>
</dbReference>
<dbReference type="SUPFAM" id="SSF51735">
    <property type="entry name" value="NAD(P)-binding Rossmann-fold domains"/>
    <property type="match status" value="1"/>
</dbReference>